<comment type="cofactor">
    <cofactor evidence="5">
        <name>Fe(2+)</name>
        <dbReference type="ChEBI" id="CHEBI:29033"/>
    </cofactor>
    <text evidence="5">Binds 1 Fe(2+) ion per subunit.</text>
</comment>
<keyword evidence="6" id="KW-0732">Signal</keyword>
<name>A0A1Z5J918_FISSO</name>
<feature type="binding site" evidence="5">
    <location>
        <position position="522"/>
    </location>
    <ligand>
        <name>Fe cation</name>
        <dbReference type="ChEBI" id="CHEBI:24875"/>
        <note>catalytic</note>
    </ligand>
</feature>
<evidence type="ECO:0000256" key="6">
    <source>
        <dbReference type="SAM" id="SignalP"/>
    </source>
</evidence>
<dbReference type="GO" id="GO:0046872">
    <property type="term" value="F:metal ion binding"/>
    <property type="evidence" value="ECO:0007669"/>
    <property type="project" value="UniProtKB-KW"/>
</dbReference>
<dbReference type="GO" id="GO:0010436">
    <property type="term" value="F:carotenoid dioxygenase activity"/>
    <property type="evidence" value="ECO:0007669"/>
    <property type="project" value="TreeGrafter"/>
</dbReference>
<dbReference type="EC" id="1.13.11.75" evidence="7"/>
<reference evidence="7 8" key="1">
    <citation type="journal article" date="2015" name="Plant Cell">
        <title>Oil accumulation by the oleaginous diatom Fistulifera solaris as revealed by the genome and transcriptome.</title>
        <authorList>
            <person name="Tanaka T."/>
            <person name="Maeda Y."/>
            <person name="Veluchamy A."/>
            <person name="Tanaka M."/>
            <person name="Abida H."/>
            <person name="Marechal E."/>
            <person name="Bowler C."/>
            <person name="Muto M."/>
            <person name="Sunaga Y."/>
            <person name="Tanaka M."/>
            <person name="Yoshino T."/>
            <person name="Taniguchi T."/>
            <person name="Fukuda Y."/>
            <person name="Nemoto M."/>
            <person name="Matsumoto M."/>
            <person name="Wong P.S."/>
            <person name="Aburatani S."/>
            <person name="Fujibuchi W."/>
        </authorList>
    </citation>
    <scope>NUCLEOTIDE SEQUENCE [LARGE SCALE GENOMIC DNA]</scope>
    <source>
        <strain evidence="7 8">JPCC DA0580</strain>
    </source>
</reference>
<keyword evidence="8" id="KW-1185">Reference proteome</keyword>
<feature type="signal peptide" evidence="6">
    <location>
        <begin position="1"/>
        <end position="21"/>
    </location>
</feature>
<dbReference type="GO" id="GO:0102162">
    <property type="term" value="F:all-trans-8'-apo-beta-carotenal 15,15'-oxygenase activity"/>
    <property type="evidence" value="ECO:0007669"/>
    <property type="project" value="UniProtKB-EC"/>
</dbReference>
<dbReference type="Proteomes" id="UP000198406">
    <property type="component" value="Unassembled WGS sequence"/>
</dbReference>
<dbReference type="OrthoDB" id="1069523at2759"/>
<proteinExistence type="inferred from homology"/>
<evidence type="ECO:0000313" key="7">
    <source>
        <dbReference type="EMBL" id="GAX10318.1"/>
    </source>
</evidence>
<feature type="chain" id="PRO_5012712592" evidence="6">
    <location>
        <begin position="22"/>
        <end position="547"/>
    </location>
</feature>
<keyword evidence="4 5" id="KW-0408">Iron</keyword>
<dbReference type="PANTHER" id="PTHR10543">
    <property type="entry name" value="BETA-CAROTENE DIOXYGENASE"/>
    <property type="match status" value="1"/>
</dbReference>
<evidence type="ECO:0000256" key="4">
    <source>
        <dbReference type="ARBA" id="ARBA00023004"/>
    </source>
</evidence>
<evidence type="ECO:0000313" key="8">
    <source>
        <dbReference type="Proteomes" id="UP000198406"/>
    </source>
</evidence>
<dbReference type="GO" id="GO:0016121">
    <property type="term" value="P:carotene catabolic process"/>
    <property type="evidence" value="ECO:0007669"/>
    <property type="project" value="TreeGrafter"/>
</dbReference>
<evidence type="ECO:0000256" key="1">
    <source>
        <dbReference type="ARBA" id="ARBA00006787"/>
    </source>
</evidence>
<gene>
    <name evidence="7" type="ORF">FisN_3Lh521</name>
</gene>
<sequence>MKLSFLSYSAVLASSLSTTMSLSATASTNDIMIRETFNREAFHKGFHTVTSEECYEIEGNFPTDLTGTFFQNGHAKFQVGDEIVVHPFDGDGMVTAVTFANGKAWFRNRFVQTPGYVEELTAGKVRYRGMFGTAKNKGAWWSNIFDLKTKNLANTHVLYSNNHLYALWEGGKPFQLRPDTLQTIGDDAVDMEGSLGPAENYAAHYKIDPDSGNIVNFAVGQDPSVSDPSKGHMFTVYEHSGKDLKLISKRKFALPGFGLAHDMAISKNYVCAFQAPVKFNVWPFVLGKKSVAECILSDKEATAAKIFLLPRTGKEEVIEIEIPVAFTFHLSNAFEDKDGTFVVDAIMADDVNFADTESNKYPERPLWETFDLSTNAYQLRRYRIDLAQRKLLSVTTMSNDASANVEFPVIHPNYVSKPYQYVYVGAGASITVGQPTQGISKIDVQQGRTVQKWLPESVDEFIGEVCFVPRGDDNAEDDGYLLAYKLNGIKEETTFCVFDCQNIAKGPICEAPIPTFLSFALHGTFVPGYVPDFHLTKKLFDEENNTK</sequence>
<dbReference type="InParanoid" id="A0A1Z5J918"/>
<evidence type="ECO:0000256" key="3">
    <source>
        <dbReference type="ARBA" id="ARBA00023002"/>
    </source>
</evidence>
<comment type="caution">
    <text evidence="7">The sequence shown here is derived from an EMBL/GenBank/DDBJ whole genome shotgun (WGS) entry which is preliminary data.</text>
</comment>
<feature type="binding site" evidence="5">
    <location>
        <position position="204"/>
    </location>
    <ligand>
        <name>Fe cation</name>
        <dbReference type="ChEBI" id="CHEBI:24875"/>
        <note>catalytic</note>
    </ligand>
</feature>
<dbReference type="Pfam" id="PF03055">
    <property type="entry name" value="RPE65"/>
    <property type="match status" value="1"/>
</dbReference>
<accession>A0A1Z5J918</accession>
<dbReference type="AlphaFoldDB" id="A0A1Z5J918"/>
<feature type="binding site" evidence="5">
    <location>
        <position position="261"/>
    </location>
    <ligand>
        <name>Fe cation</name>
        <dbReference type="ChEBI" id="CHEBI:24875"/>
        <note>catalytic</note>
    </ligand>
</feature>
<keyword evidence="2 5" id="KW-0479">Metal-binding</keyword>
<dbReference type="InterPro" id="IPR004294">
    <property type="entry name" value="Carotenoid_Oase"/>
</dbReference>
<organism evidence="7 8">
    <name type="scientific">Fistulifera solaris</name>
    <name type="common">Oleaginous diatom</name>
    <dbReference type="NCBI Taxonomy" id="1519565"/>
    <lineage>
        <taxon>Eukaryota</taxon>
        <taxon>Sar</taxon>
        <taxon>Stramenopiles</taxon>
        <taxon>Ochrophyta</taxon>
        <taxon>Bacillariophyta</taxon>
        <taxon>Bacillariophyceae</taxon>
        <taxon>Bacillariophycidae</taxon>
        <taxon>Naviculales</taxon>
        <taxon>Naviculaceae</taxon>
        <taxon>Fistulifera</taxon>
    </lineage>
</organism>
<protein>
    <submittedName>
        <fullName evidence="7">All-trans-8'-apo-beta-carotenal 15,15'-oxygenase</fullName>
        <ecNumber evidence="7">1.13.11.75</ecNumber>
    </submittedName>
</protein>
<comment type="similarity">
    <text evidence="1">Belongs to the carotenoid oxygenase family.</text>
</comment>
<dbReference type="PANTHER" id="PTHR10543:SF89">
    <property type="entry name" value="CAROTENOID 9,10(9',10')-CLEAVAGE DIOXYGENASE 1"/>
    <property type="match status" value="1"/>
</dbReference>
<keyword evidence="3 7" id="KW-0560">Oxidoreductase</keyword>
<evidence type="ECO:0000256" key="2">
    <source>
        <dbReference type="ARBA" id="ARBA00022723"/>
    </source>
</evidence>
<feature type="binding site" evidence="5">
    <location>
        <position position="329"/>
    </location>
    <ligand>
        <name>Fe cation</name>
        <dbReference type="ChEBI" id="CHEBI:24875"/>
        <note>catalytic</note>
    </ligand>
</feature>
<evidence type="ECO:0000256" key="5">
    <source>
        <dbReference type="PIRSR" id="PIRSR604294-1"/>
    </source>
</evidence>
<dbReference type="EMBL" id="BDSP01000016">
    <property type="protein sequence ID" value="GAX10318.1"/>
    <property type="molecule type" value="Genomic_DNA"/>
</dbReference>